<protein>
    <submittedName>
        <fullName evidence="1">Uncharacterized protein</fullName>
    </submittedName>
</protein>
<name>A0ABY4T158_9GAMM</name>
<dbReference type="Proteomes" id="UP001056681">
    <property type="component" value="Chromosome"/>
</dbReference>
<keyword evidence="2" id="KW-1185">Reference proteome</keyword>
<gene>
    <name evidence="1" type="ORF">IM816_00720</name>
</gene>
<evidence type="ECO:0000313" key="1">
    <source>
        <dbReference type="EMBL" id="URL58697.1"/>
    </source>
</evidence>
<organism evidence="1 2">
    <name type="scientific">Luteibacter flocculans</name>
    <dbReference type="NCBI Taxonomy" id="2780091"/>
    <lineage>
        <taxon>Bacteria</taxon>
        <taxon>Pseudomonadati</taxon>
        <taxon>Pseudomonadota</taxon>
        <taxon>Gammaproteobacteria</taxon>
        <taxon>Lysobacterales</taxon>
        <taxon>Rhodanobacteraceae</taxon>
        <taxon>Luteibacter</taxon>
    </lineage>
</organism>
<accession>A0ABY4T158</accession>
<dbReference type="RefSeq" id="WP_250339386.1">
    <property type="nucleotide sequence ID" value="NZ_CP063231.1"/>
</dbReference>
<dbReference type="EMBL" id="CP063231">
    <property type="protein sequence ID" value="URL58697.1"/>
    <property type="molecule type" value="Genomic_DNA"/>
</dbReference>
<evidence type="ECO:0000313" key="2">
    <source>
        <dbReference type="Proteomes" id="UP001056681"/>
    </source>
</evidence>
<proteinExistence type="predicted"/>
<sequence>MNTLPHARRFRVPCTDRTGLALIAEVTATREHTSWFWHAVFPGTGVPPAEILGASRSFDEIATDICKRVSTLQAVGAVIEESGEADLDGLSANG</sequence>
<reference evidence="1" key="1">
    <citation type="submission" date="2020-10" db="EMBL/GenBank/DDBJ databases">
        <title>Whole-genome sequence of Luteibacter sp. EIF3.</title>
        <authorList>
            <person name="Friedrich I."/>
            <person name="Hertel R."/>
            <person name="Daniel R."/>
        </authorList>
    </citation>
    <scope>NUCLEOTIDE SEQUENCE</scope>
    <source>
        <strain evidence="1">EIF3</strain>
    </source>
</reference>